<feature type="compositionally biased region" description="Acidic residues" evidence="1">
    <location>
        <begin position="24"/>
        <end position="33"/>
    </location>
</feature>
<evidence type="ECO:0000313" key="3">
    <source>
        <dbReference type="Proteomes" id="UP001497482"/>
    </source>
</evidence>
<keyword evidence="3" id="KW-1185">Reference proteome</keyword>
<gene>
    <name evidence="2" type="ORF">KC01_LOCUS37022</name>
</gene>
<proteinExistence type="predicted"/>
<reference evidence="2 3" key="1">
    <citation type="submission" date="2024-04" db="EMBL/GenBank/DDBJ databases">
        <authorList>
            <person name="Waldvogel A.-M."/>
            <person name="Schoenle A."/>
        </authorList>
    </citation>
    <scope>NUCLEOTIDE SEQUENCE [LARGE SCALE GENOMIC DNA]</scope>
</reference>
<sequence>MQKRHGHQLRSNILKVQKQLYCSDDGEAQEEVPEPSYSPVFDDRKKDKKSFSTAEISMPSKPTMFSTFSFEKTGRLPFDRNSSDWSNPLDQTEEWMGAEHPIVQDGGFGRRASPPALPSGYFECSNFISTSPALRPQDMAHYPPSYMLERDPIQSTGPTFPSPEYWSFPPMRLY</sequence>
<evidence type="ECO:0000256" key="1">
    <source>
        <dbReference type="SAM" id="MobiDB-lite"/>
    </source>
</evidence>
<dbReference type="EMBL" id="OZ035829">
    <property type="protein sequence ID" value="CAL1610398.1"/>
    <property type="molecule type" value="Genomic_DNA"/>
</dbReference>
<accession>A0AAV2MAM4</accession>
<dbReference type="Proteomes" id="UP001497482">
    <property type="component" value="Chromosome 7"/>
</dbReference>
<name>A0AAV2MAM4_KNICA</name>
<dbReference type="AlphaFoldDB" id="A0AAV2MAM4"/>
<organism evidence="2 3">
    <name type="scientific">Knipowitschia caucasica</name>
    <name type="common">Caucasian dwarf goby</name>
    <name type="synonym">Pomatoschistus caucasicus</name>
    <dbReference type="NCBI Taxonomy" id="637954"/>
    <lineage>
        <taxon>Eukaryota</taxon>
        <taxon>Metazoa</taxon>
        <taxon>Chordata</taxon>
        <taxon>Craniata</taxon>
        <taxon>Vertebrata</taxon>
        <taxon>Euteleostomi</taxon>
        <taxon>Actinopterygii</taxon>
        <taxon>Neopterygii</taxon>
        <taxon>Teleostei</taxon>
        <taxon>Neoteleostei</taxon>
        <taxon>Acanthomorphata</taxon>
        <taxon>Gobiaria</taxon>
        <taxon>Gobiiformes</taxon>
        <taxon>Gobioidei</taxon>
        <taxon>Gobiidae</taxon>
        <taxon>Gobiinae</taxon>
        <taxon>Knipowitschia</taxon>
    </lineage>
</organism>
<evidence type="ECO:0000313" key="2">
    <source>
        <dbReference type="EMBL" id="CAL1610398.1"/>
    </source>
</evidence>
<protein>
    <submittedName>
        <fullName evidence="2">Uncharacterized protein</fullName>
    </submittedName>
</protein>
<feature type="region of interest" description="Disordered" evidence="1">
    <location>
        <begin position="24"/>
        <end position="55"/>
    </location>
</feature>